<dbReference type="GO" id="GO:0016874">
    <property type="term" value="F:ligase activity"/>
    <property type="evidence" value="ECO:0007669"/>
    <property type="project" value="UniProtKB-KW"/>
</dbReference>
<dbReference type="Gene3D" id="3.30.930.10">
    <property type="entry name" value="Bira Bifunctional Protein, Domain 2"/>
    <property type="match status" value="1"/>
</dbReference>
<dbReference type="PANTHER" id="PTHR43679:SF2">
    <property type="entry name" value="OCTANOYL-[GCVH]:PROTEIN N-OCTANOYLTRANSFERASE"/>
    <property type="match status" value="1"/>
</dbReference>
<sequence>MPTYAAWLPKEIEIAWIDEPASGQQNTDLDETLAAEVARENRLPLIRLWSGGDRIGIGVSRRDVQKPAGEAAARALQSAGCDVVVRRTGGTAVPQGPGVLHASFILPRRPVAATTDDYYRLVCDPLIQWLASYGLEGTTGELPGSYCDGTYNVLVQGKKLIGTAQAWRGGLAGLASHRPGYILAHACITVDVDIQQASDHINRFYALAGDPYRVNPDVAVTLSELLPSAFPAGSPVQARKKAAEDLQRALAAFFAGLGTRVVTQAVER</sequence>
<dbReference type="RefSeq" id="WP_274457827.1">
    <property type="nucleotide sequence ID" value="NZ_CP067097.1"/>
</dbReference>
<reference evidence="2 3" key="1">
    <citation type="submission" date="2023-07" db="EMBL/GenBank/DDBJ databases">
        <title>Genomic Encyclopedia of Type Strains, Phase IV (KMG-IV): sequencing the most valuable type-strain genomes for metagenomic binning, comparative biology and taxonomic classification.</title>
        <authorList>
            <person name="Goeker M."/>
        </authorList>
    </citation>
    <scope>NUCLEOTIDE SEQUENCE [LARGE SCALE GENOMIC DNA]</scope>
    <source>
        <strain evidence="2 3">DSM 4006</strain>
    </source>
</reference>
<dbReference type="Proteomes" id="UP001232973">
    <property type="component" value="Unassembled WGS sequence"/>
</dbReference>
<dbReference type="InterPro" id="IPR004143">
    <property type="entry name" value="BPL_LPL_catalytic"/>
</dbReference>
<evidence type="ECO:0000259" key="1">
    <source>
        <dbReference type="PROSITE" id="PS51733"/>
    </source>
</evidence>
<dbReference type="InterPro" id="IPR050664">
    <property type="entry name" value="Octanoyltrans_LipM/LipL"/>
</dbReference>
<gene>
    <name evidence="2" type="ORF">J2S03_000971</name>
</gene>
<accession>A0ABT9XG94</accession>
<proteinExistence type="predicted"/>
<dbReference type="PANTHER" id="PTHR43679">
    <property type="entry name" value="OCTANOYLTRANSFERASE LIPM-RELATED"/>
    <property type="match status" value="1"/>
</dbReference>
<dbReference type="InterPro" id="IPR045864">
    <property type="entry name" value="aa-tRNA-synth_II/BPL/LPL"/>
</dbReference>
<name>A0ABT9XG94_9BACL</name>
<evidence type="ECO:0000313" key="2">
    <source>
        <dbReference type="EMBL" id="MDQ0189155.1"/>
    </source>
</evidence>
<dbReference type="SUPFAM" id="SSF55681">
    <property type="entry name" value="Class II aaRS and biotin synthetases"/>
    <property type="match status" value="1"/>
</dbReference>
<organism evidence="2 3">
    <name type="scientific">Alicyclobacillus cycloheptanicus</name>
    <dbReference type="NCBI Taxonomy" id="1457"/>
    <lineage>
        <taxon>Bacteria</taxon>
        <taxon>Bacillati</taxon>
        <taxon>Bacillota</taxon>
        <taxon>Bacilli</taxon>
        <taxon>Bacillales</taxon>
        <taxon>Alicyclobacillaceae</taxon>
        <taxon>Alicyclobacillus</taxon>
    </lineage>
</organism>
<dbReference type="EMBL" id="JAUSTP010000005">
    <property type="protein sequence ID" value="MDQ0189155.1"/>
    <property type="molecule type" value="Genomic_DNA"/>
</dbReference>
<dbReference type="PROSITE" id="PS51733">
    <property type="entry name" value="BPL_LPL_CATALYTIC"/>
    <property type="match status" value="1"/>
</dbReference>
<dbReference type="Pfam" id="PF21948">
    <property type="entry name" value="LplA-B_cat"/>
    <property type="match status" value="1"/>
</dbReference>
<feature type="domain" description="BPL/LPL catalytic" evidence="1">
    <location>
        <begin position="40"/>
        <end position="234"/>
    </location>
</feature>
<keyword evidence="2" id="KW-0436">Ligase</keyword>
<evidence type="ECO:0000313" key="3">
    <source>
        <dbReference type="Proteomes" id="UP001232973"/>
    </source>
</evidence>
<protein>
    <submittedName>
        <fullName evidence="2">Lipoate-protein ligase A</fullName>
    </submittedName>
</protein>
<comment type="caution">
    <text evidence="2">The sequence shown here is derived from an EMBL/GenBank/DDBJ whole genome shotgun (WGS) entry which is preliminary data.</text>
</comment>
<keyword evidence="3" id="KW-1185">Reference proteome</keyword>